<reference evidence="2" key="1">
    <citation type="journal article" date="2012" name="Nat. Genet.">
        <title>Lifestyle transitions in plant pathogenic Colletotrichum fungi deciphered by genome and transcriptome analyses.</title>
        <authorList>
            <person name="O'Connell R.J."/>
            <person name="Thon M.R."/>
            <person name="Hacquard S."/>
            <person name="Amyotte S.G."/>
            <person name="Kleemann J."/>
            <person name="Torres M.F."/>
            <person name="Damm U."/>
            <person name="Buiate E.A."/>
            <person name="Epstein L."/>
            <person name="Alkan N."/>
            <person name="Altmueller J."/>
            <person name="Alvarado-Balderrama L."/>
            <person name="Bauser C.A."/>
            <person name="Becker C."/>
            <person name="Birren B.W."/>
            <person name="Chen Z."/>
            <person name="Choi J."/>
            <person name="Crouch J.A."/>
            <person name="Duvick J.P."/>
            <person name="Farman M.A."/>
            <person name="Gan P."/>
            <person name="Heiman D."/>
            <person name="Henrissat B."/>
            <person name="Howard R.J."/>
            <person name="Kabbage M."/>
            <person name="Koch C."/>
            <person name="Kracher B."/>
            <person name="Kubo Y."/>
            <person name="Law A.D."/>
            <person name="Lebrun M.-H."/>
            <person name="Lee Y.-H."/>
            <person name="Miyara I."/>
            <person name="Moore N."/>
            <person name="Neumann U."/>
            <person name="Nordstroem K."/>
            <person name="Panaccione D.G."/>
            <person name="Panstruga R."/>
            <person name="Place M."/>
            <person name="Proctor R.H."/>
            <person name="Prusky D."/>
            <person name="Rech G."/>
            <person name="Reinhardt R."/>
            <person name="Rollins J.A."/>
            <person name="Rounsley S."/>
            <person name="Schardl C.L."/>
            <person name="Schwartz D.C."/>
            <person name="Shenoy N."/>
            <person name="Shirasu K."/>
            <person name="Sikhakolli U.R."/>
            <person name="Stueber K."/>
            <person name="Sukno S.A."/>
            <person name="Sweigard J.A."/>
            <person name="Takano Y."/>
            <person name="Takahara H."/>
            <person name="Trail F."/>
            <person name="van der Does H.C."/>
            <person name="Voll L.M."/>
            <person name="Will I."/>
            <person name="Young S."/>
            <person name="Zeng Q."/>
            <person name="Zhang J."/>
            <person name="Zhou S."/>
            <person name="Dickman M.B."/>
            <person name="Schulze-Lefert P."/>
            <person name="Ver Loren van Themaat E."/>
            <person name="Ma L.-J."/>
            <person name="Vaillancourt L.J."/>
        </authorList>
    </citation>
    <scope>NUCLEOTIDE SEQUENCE [LARGE SCALE GENOMIC DNA]</scope>
    <source>
        <strain evidence="2">IMI 349063</strain>
    </source>
</reference>
<dbReference type="EMBL" id="CACQ02008590">
    <property type="protein sequence ID" value="CCF46337.1"/>
    <property type="molecule type" value="Genomic_DNA"/>
</dbReference>
<dbReference type="AlphaFoldDB" id="H1W1H4"/>
<organism evidence="1 2">
    <name type="scientific">Colletotrichum higginsianum (strain IMI 349063)</name>
    <name type="common">Crucifer anthracnose fungus</name>
    <dbReference type="NCBI Taxonomy" id="759273"/>
    <lineage>
        <taxon>Eukaryota</taxon>
        <taxon>Fungi</taxon>
        <taxon>Dikarya</taxon>
        <taxon>Ascomycota</taxon>
        <taxon>Pezizomycotina</taxon>
        <taxon>Sordariomycetes</taxon>
        <taxon>Hypocreomycetidae</taxon>
        <taxon>Glomerellales</taxon>
        <taxon>Glomerellaceae</taxon>
        <taxon>Colletotrichum</taxon>
        <taxon>Colletotrichum destructivum species complex</taxon>
    </lineage>
</organism>
<dbReference type="HOGENOM" id="CLU_3032255_0_0_1"/>
<proteinExistence type="predicted"/>
<protein>
    <submittedName>
        <fullName evidence="1">Uncharacterized protein</fullName>
    </submittedName>
</protein>
<evidence type="ECO:0000313" key="1">
    <source>
        <dbReference type="EMBL" id="CCF46337.1"/>
    </source>
</evidence>
<dbReference type="Proteomes" id="UP000007174">
    <property type="component" value="Unassembled WGS sequence"/>
</dbReference>
<sequence>MHYPYTYMPKLLLSGKSRLIPPDSAQCKRQDFQKLWKQSQTPLAHRDRGWSVVVL</sequence>
<name>H1W1H4_COLHI</name>
<accession>H1W1H4</accession>
<evidence type="ECO:0000313" key="2">
    <source>
        <dbReference type="Proteomes" id="UP000007174"/>
    </source>
</evidence>
<gene>
    <name evidence="1" type="ORF">CH063_03845</name>
</gene>